<organism evidence="12">
    <name type="scientific">Thermocrinis ruber</name>
    <dbReference type="NCBI Taxonomy" id="75906"/>
    <lineage>
        <taxon>Bacteria</taxon>
        <taxon>Pseudomonadati</taxon>
        <taxon>Aquificota</taxon>
        <taxon>Aquificia</taxon>
        <taxon>Aquificales</taxon>
        <taxon>Aquificaceae</taxon>
        <taxon>Thermocrinis</taxon>
    </lineage>
</organism>
<dbReference type="SMART" id="SM00387">
    <property type="entry name" value="HATPase_c"/>
    <property type="match status" value="1"/>
</dbReference>
<dbReference type="CDD" id="cd00075">
    <property type="entry name" value="HATPase"/>
    <property type="match status" value="1"/>
</dbReference>
<dbReference type="InterPro" id="IPR003594">
    <property type="entry name" value="HATPase_dom"/>
</dbReference>
<dbReference type="PANTHER" id="PTHR45528">
    <property type="entry name" value="SENSOR HISTIDINE KINASE CPXA"/>
    <property type="match status" value="1"/>
</dbReference>
<evidence type="ECO:0000256" key="9">
    <source>
        <dbReference type="ARBA" id="ARBA00023136"/>
    </source>
</evidence>
<dbReference type="PANTHER" id="PTHR45528:SF9">
    <property type="entry name" value="SENSOR HISTIDINE KINASE YBDK"/>
    <property type="match status" value="1"/>
</dbReference>
<evidence type="ECO:0000256" key="1">
    <source>
        <dbReference type="ARBA" id="ARBA00000085"/>
    </source>
</evidence>
<dbReference type="Pfam" id="PF00512">
    <property type="entry name" value="HisKA"/>
    <property type="match status" value="1"/>
</dbReference>
<evidence type="ECO:0000256" key="8">
    <source>
        <dbReference type="ARBA" id="ARBA00022989"/>
    </source>
</evidence>
<dbReference type="CDD" id="cd00082">
    <property type="entry name" value="HisKA"/>
    <property type="match status" value="1"/>
</dbReference>
<protein>
    <recommendedName>
        <fullName evidence="3">histidine kinase</fullName>
        <ecNumber evidence="3">2.7.13.3</ecNumber>
    </recommendedName>
</protein>
<feature type="domain" description="Histidine kinase" evidence="11">
    <location>
        <begin position="190"/>
        <end position="380"/>
    </location>
</feature>
<dbReference type="EC" id="2.7.13.3" evidence="3"/>
<evidence type="ECO:0000256" key="4">
    <source>
        <dbReference type="ARBA" id="ARBA00022553"/>
    </source>
</evidence>
<keyword evidence="6 10" id="KW-0812">Transmembrane</keyword>
<evidence type="ECO:0000256" key="3">
    <source>
        <dbReference type="ARBA" id="ARBA00012438"/>
    </source>
</evidence>
<dbReference type="SUPFAM" id="SSF47384">
    <property type="entry name" value="Homodimeric domain of signal transducing histidine kinase"/>
    <property type="match status" value="1"/>
</dbReference>
<feature type="transmembrane region" description="Helical" evidence="10">
    <location>
        <begin position="12"/>
        <end position="33"/>
    </location>
</feature>
<dbReference type="Gene3D" id="3.30.565.10">
    <property type="entry name" value="Histidine kinase-like ATPase, C-terminal domain"/>
    <property type="match status" value="1"/>
</dbReference>
<evidence type="ECO:0000313" key="12">
    <source>
        <dbReference type="EMBL" id="HHO74259.1"/>
    </source>
</evidence>
<keyword evidence="8 10" id="KW-1133">Transmembrane helix</keyword>
<keyword evidence="9 10" id="KW-0472">Membrane</keyword>
<dbReference type="SMART" id="SM00388">
    <property type="entry name" value="HisKA"/>
    <property type="match status" value="1"/>
</dbReference>
<evidence type="ECO:0000256" key="6">
    <source>
        <dbReference type="ARBA" id="ARBA00022692"/>
    </source>
</evidence>
<gene>
    <name evidence="12" type="ORF">ENN04_06450</name>
</gene>
<reference evidence="12" key="1">
    <citation type="journal article" date="2020" name="mSystems">
        <title>Genome- and Community-Level Interaction Insights into Carbon Utilization and Element Cycling Functions of Hydrothermarchaeota in Hydrothermal Sediment.</title>
        <authorList>
            <person name="Zhou Z."/>
            <person name="Liu Y."/>
            <person name="Xu W."/>
            <person name="Pan J."/>
            <person name="Luo Z.H."/>
            <person name="Li M."/>
        </authorList>
    </citation>
    <scope>NUCLEOTIDE SEQUENCE [LARGE SCALE GENOMIC DNA]</scope>
    <source>
        <strain evidence="12">SpSt-114</strain>
    </source>
</reference>
<dbReference type="InterPro" id="IPR005467">
    <property type="entry name" value="His_kinase_dom"/>
</dbReference>
<dbReference type="GO" id="GO:0000155">
    <property type="term" value="F:phosphorelay sensor kinase activity"/>
    <property type="evidence" value="ECO:0007669"/>
    <property type="project" value="InterPro"/>
</dbReference>
<comment type="subcellular location">
    <subcellularLocation>
        <location evidence="2">Membrane</location>
        <topology evidence="2">Multi-pass membrane protein</topology>
    </subcellularLocation>
</comment>
<keyword evidence="5" id="KW-0808">Transferase</keyword>
<sequence>MKIPRNLYKAFLFNFLKFLLPIGTFFTLSFWTFKSYINDLESDHLLKTGEKLVDFLIHDKDFLNNQFFGSEYIILITDSKGRILSSNIKLDNLRDIRRLINLKPMPSQVQEISNYLVYVDAFPCGTSFCKAIVALSESKIEKRVNLLLLSSLFSSIITALLIAFLSVLDIRKHLKDYELYSKELRKVALYLSHEVKTPLSIILMNLSQIKADEEVKQAIERAIKRIIKLMKNLKVLSELELKPKSITLINIKGLISELVEFYQANLHVKNLTISVDYVPHVQVLSDYELIYTLFLNLLDNAVKYAKEGTEIKISGELRNDRLRVFISNITDEKSSLDMEDKSYGLGLTIVDEIAKRLGMQVSFKRDASLFTVVVDMQVNKEE</sequence>
<dbReference type="Gene3D" id="1.10.287.130">
    <property type="match status" value="1"/>
</dbReference>
<keyword evidence="4" id="KW-0597">Phosphoprotein</keyword>
<dbReference type="Pfam" id="PF02518">
    <property type="entry name" value="HATPase_c"/>
    <property type="match status" value="1"/>
</dbReference>
<dbReference type="InterPro" id="IPR003661">
    <property type="entry name" value="HisK_dim/P_dom"/>
</dbReference>
<name>A0A7C5T1G7_9AQUI</name>
<dbReference type="EMBL" id="DSAC01000076">
    <property type="protein sequence ID" value="HHO74259.1"/>
    <property type="molecule type" value="Genomic_DNA"/>
</dbReference>
<dbReference type="PROSITE" id="PS50109">
    <property type="entry name" value="HIS_KIN"/>
    <property type="match status" value="1"/>
</dbReference>
<comment type="catalytic activity">
    <reaction evidence="1">
        <text>ATP + protein L-histidine = ADP + protein N-phospho-L-histidine.</text>
        <dbReference type="EC" id="2.7.13.3"/>
    </reaction>
</comment>
<dbReference type="AlphaFoldDB" id="A0A7C5T1G7"/>
<proteinExistence type="predicted"/>
<dbReference type="InterPro" id="IPR050398">
    <property type="entry name" value="HssS/ArlS-like"/>
</dbReference>
<accession>A0A7C5T1G7</accession>
<evidence type="ECO:0000256" key="7">
    <source>
        <dbReference type="ARBA" id="ARBA00022777"/>
    </source>
</evidence>
<comment type="caution">
    <text evidence="12">The sequence shown here is derived from an EMBL/GenBank/DDBJ whole genome shotgun (WGS) entry which is preliminary data.</text>
</comment>
<dbReference type="SUPFAM" id="SSF55874">
    <property type="entry name" value="ATPase domain of HSP90 chaperone/DNA topoisomerase II/histidine kinase"/>
    <property type="match status" value="1"/>
</dbReference>
<keyword evidence="7 12" id="KW-0418">Kinase</keyword>
<dbReference type="GO" id="GO:0016020">
    <property type="term" value="C:membrane"/>
    <property type="evidence" value="ECO:0007669"/>
    <property type="project" value="UniProtKB-SubCell"/>
</dbReference>
<evidence type="ECO:0000256" key="5">
    <source>
        <dbReference type="ARBA" id="ARBA00022679"/>
    </source>
</evidence>
<evidence type="ECO:0000256" key="10">
    <source>
        <dbReference type="SAM" id="Phobius"/>
    </source>
</evidence>
<evidence type="ECO:0000256" key="2">
    <source>
        <dbReference type="ARBA" id="ARBA00004141"/>
    </source>
</evidence>
<feature type="transmembrane region" description="Helical" evidence="10">
    <location>
        <begin position="147"/>
        <end position="168"/>
    </location>
</feature>
<dbReference type="InterPro" id="IPR036097">
    <property type="entry name" value="HisK_dim/P_sf"/>
</dbReference>
<dbReference type="InterPro" id="IPR036890">
    <property type="entry name" value="HATPase_C_sf"/>
</dbReference>
<evidence type="ECO:0000259" key="11">
    <source>
        <dbReference type="PROSITE" id="PS50109"/>
    </source>
</evidence>